<accession>A0A0E3Z4C6</accession>
<dbReference type="Proteomes" id="UP000033067">
    <property type="component" value="Chromosome"/>
</dbReference>
<keyword evidence="3" id="KW-1133">Transmembrane helix</keyword>
<keyword evidence="3" id="KW-0812">Transmembrane</keyword>
<dbReference type="PANTHER" id="PTHR44227">
    <property type="match status" value="1"/>
</dbReference>
<keyword evidence="1" id="KW-0677">Repeat</keyword>
<feature type="transmembrane region" description="Helical" evidence="3">
    <location>
        <begin position="203"/>
        <end position="220"/>
    </location>
</feature>
<reference evidence="4 5" key="1">
    <citation type="journal article" date="2015" name="Genome Announc.">
        <title>Complete Genome Sequence of Pseudoxanthomonas suwonensis Strain J1, a Cellulose-Degrading Bacterium Isolated from Leaf- and Wood-Enriched Soil.</title>
        <authorList>
            <person name="Hou L."/>
            <person name="Jiang J."/>
            <person name="Xu Z."/>
            <person name="Zhou Y."/>
            <person name="Leung F.C."/>
        </authorList>
    </citation>
    <scope>NUCLEOTIDE SEQUENCE [LARGE SCALE GENOMIC DNA]</scope>
    <source>
        <strain evidence="4 5">J1</strain>
    </source>
</reference>
<dbReference type="KEGG" id="psuw:WQ53_11615"/>
<feature type="transmembrane region" description="Helical" evidence="3">
    <location>
        <begin position="145"/>
        <end position="169"/>
    </location>
</feature>
<keyword evidence="3" id="KW-0472">Membrane</keyword>
<dbReference type="PATRIC" id="fig|314722.6.peg.2515"/>
<evidence type="ECO:0000256" key="3">
    <source>
        <dbReference type="SAM" id="Phobius"/>
    </source>
</evidence>
<gene>
    <name evidence="4" type="ORF">WQ53_11615</name>
</gene>
<sequence>MKNRSYAWLWAAILLACTAVVYWPGLGGGFIFDDIATIVDNQRVHAEHLDAGSLARAARSFEPGGTLGSRPLAMASFGANHAVGGLDPWGYKLVGLLVHMLNALLIFLMVRRILSHPAIGGDRWALPASGTIALLWAIHPLQVSSVLYVVQRMETLSYTFVLLALLAYLHGRIRQQQGLRGWPWLLVCLPLVVLGMTAKESAVMFPAFTLLLELTILRFGAADPRCARAWRWTYAAAAAAGALVYFGWLVPRYWSEGYLLRDYSAAERLLTQMRVLPMYLGQILLPVPGNMPFYYDQISPSRGLLSPATTLLGGLLVAALFAAALVLRRRMPLFSLGILWFFAAHFMTSNIIALELAFEHRNYFALLGVLLAAADLVRRIPMRDGPAMKRFAIGVVVAGFGLLAFIRASTWGDPFLLATELASSNPGSARASADLAAIYLEMSDGYPNSPFNDFAIREFERGSLIPGASIISDQGLILAAAQAGRAIDPAWWDRLIGKVRHGTLRPETTGALFSLLQNRYKGIALDDDKLVDAFLALFERASLPPYSYAQFGDYALLKVGDPDLADQAFVMAIDRSRDYPEYARQVVETLRRDGHLRQARAALAHAHSIGLLNDIGMGDVGATPGEASEAAAKVQRAGDAP</sequence>
<evidence type="ECO:0000313" key="5">
    <source>
        <dbReference type="Proteomes" id="UP000033067"/>
    </source>
</evidence>
<feature type="transmembrane region" description="Helical" evidence="3">
    <location>
        <begin position="304"/>
        <end position="326"/>
    </location>
</feature>
<feature type="transmembrane region" description="Helical" evidence="3">
    <location>
        <begin position="390"/>
        <end position="408"/>
    </location>
</feature>
<keyword evidence="5" id="KW-1185">Reference proteome</keyword>
<dbReference type="InterPro" id="IPR052346">
    <property type="entry name" value="O-mannosyl-transferase_TMTC"/>
</dbReference>
<dbReference type="PROSITE" id="PS51257">
    <property type="entry name" value="PROKAR_LIPOPROTEIN"/>
    <property type="match status" value="1"/>
</dbReference>
<dbReference type="AlphaFoldDB" id="A0A0E3Z4C6"/>
<feature type="transmembrane region" description="Helical" evidence="3">
    <location>
        <begin position="232"/>
        <end position="250"/>
    </location>
</feature>
<organism evidence="4 5">
    <name type="scientific">Pseudoxanthomonas suwonensis</name>
    <dbReference type="NCBI Taxonomy" id="314722"/>
    <lineage>
        <taxon>Bacteria</taxon>
        <taxon>Pseudomonadati</taxon>
        <taxon>Pseudomonadota</taxon>
        <taxon>Gammaproteobacteria</taxon>
        <taxon>Lysobacterales</taxon>
        <taxon>Lysobacteraceae</taxon>
        <taxon>Pseudoxanthomonas</taxon>
    </lineage>
</organism>
<feature type="transmembrane region" description="Helical" evidence="3">
    <location>
        <begin position="89"/>
        <end position="110"/>
    </location>
</feature>
<evidence type="ECO:0000256" key="1">
    <source>
        <dbReference type="ARBA" id="ARBA00022737"/>
    </source>
</evidence>
<name>A0A0E3Z4C6_9GAMM</name>
<feature type="transmembrane region" description="Helical" evidence="3">
    <location>
        <begin position="122"/>
        <end position="139"/>
    </location>
</feature>
<protein>
    <submittedName>
        <fullName evidence="4">Uncharacterized protein</fullName>
    </submittedName>
</protein>
<feature type="transmembrane region" description="Helical" evidence="3">
    <location>
        <begin position="7"/>
        <end position="25"/>
    </location>
</feature>
<keyword evidence="2" id="KW-0802">TPR repeat</keyword>
<feature type="transmembrane region" description="Helical" evidence="3">
    <location>
        <begin position="360"/>
        <end position="378"/>
    </location>
</feature>
<evidence type="ECO:0000313" key="4">
    <source>
        <dbReference type="EMBL" id="AKC87308.1"/>
    </source>
</evidence>
<feature type="transmembrane region" description="Helical" evidence="3">
    <location>
        <begin position="333"/>
        <end position="354"/>
    </location>
</feature>
<proteinExistence type="predicted"/>
<evidence type="ECO:0000256" key="2">
    <source>
        <dbReference type="ARBA" id="ARBA00022803"/>
    </source>
</evidence>
<feature type="transmembrane region" description="Helical" evidence="3">
    <location>
        <begin position="181"/>
        <end position="197"/>
    </location>
</feature>
<dbReference type="PANTHER" id="PTHR44227:SF3">
    <property type="entry name" value="PROTEIN O-MANNOSYL-TRANSFERASE TMTC4"/>
    <property type="match status" value="1"/>
</dbReference>
<dbReference type="EMBL" id="CP011144">
    <property type="protein sequence ID" value="AKC87308.1"/>
    <property type="molecule type" value="Genomic_DNA"/>
</dbReference>